<evidence type="ECO:0000256" key="1">
    <source>
        <dbReference type="ARBA" id="ARBA00022475"/>
    </source>
</evidence>
<evidence type="ECO:0000256" key="4">
    <source>
        <dbReference type="ARBA" id="ARBA00022801"/>
    </source>
</evidence>
<dbReference type="PANTHER" id="PTHR34990">
    <property type="entry name" value="UDP-2,3-DIACYLGLUCOSAMINE HYDROLASE-RELATED"/>
    <property type="match status" value="1"/>
</dbReference>
<dbReference type="GO" id="GO:0016020">
    <property type="term" value="C:membrane"/>
    <property type="evidence" value="ECO:0007669"/>
    <property type="project" value="GOC"/>
</dbReference>
<dbReference type="PANTHER" id="PTHR34990:SF1">
    <property type="entry name" value="UDP-2,3-DIACYLGLUCOSAMINE HYDROLASE"/>
    <property type="match status" value="1"/>
</dbReference>
<dbReference type="Proteomes" id="UP000238034">
    <property type="component" value="Unassembled WGS sequence"/>
</dbReference>
<dbReference type="EMBL" id="PVTH01000003">
    <property type="protein sequence ID" value="PRY53985.1"/>
    <property type="molecule type" value="Genomic_DNA"/>
</dbReference>
<dbReference type="RefSeq" id="WP_106292557.1">
    <property type="nucleotide sequence ID" value="NZ_PVTH01000003.1"/>
</dbReference>
<dbReference type="SUPFAM" id="SSF56300">
    <property type="entry name" value="Metallo-dependent phosphatases"/>
    <property type="match status" value="1"/>
</dbReference>
<protein>
    <submittedName>
        <fullName evidence="8">UDP-2,3-diacylglucosamine hydrolase</fullName>
    </submittedName>
</protein>
<evidence type="ECO:0000259" key="7">
    <source>
        <dbReference type="Pfam" id="PF00149"/>
    </source>
</evidence>
<dbReference type="GO" id="GO:0046872">
    <property type="term" value="F:metal ion binding"/>
    <property type="evidence" value="ECO:0007669"/>
    <property type="project" value="UniProtKB-KW"/>
</dbReference>
<comment type="caution">
    <text evidence="8">The sequence shown here is derived from an EMBL/GenBank/DDBJ whole genome shotgun (WGS) entry which is preliminary data.</text>
</comment>
<evidence type="ECO:0000256" key="2">
    <source>
        <dbReference type="ARBA" id="ARBA00022519"/>
    </source>
</evidence>
<dbReference type="Pfam" id="PF00149">
    <property type="entry name" value="Metallophos"/>
    <property type="match status" value="1"/>
</dbReference>
<organism evidence="8 9">
    <name type="scientific">Arcticibacter pallidicorallinus</name>
    <dbReference type="NCBI Taxonomy" id="1259464"/>
    <lineage>
        <taxon>Bacteria</taxon>
        <taxon>Pseudomonadati</taxon>
        <taxon>Bacteroidota</taxon>
        <taxon>Sphingobacteriia</taxon>
        <taxon>Sphingobacteriales</taxon>
        <taxon>Sphingobacteriaceae</taxon>
        <taxon>Arcticibacter</taxon>
    </lineage>
</organism>
<keyword evidence="4 8" id="KW-0378">Hydrolase</keyword>
<dbReference type="CDD" id="cd07398">
    <property type="entry name" value="MPP_YbbF-LpxH"/>
    <property type="match status" value="1"/>
</dbReference>
<keyword evidence="2" id="KW-0997">Cell inner membrane</keyword>
<feature type="domain" description="Calcineurin-like phosphoesterase" evidence="7">
    <location>
        <begin position="6"/>
        <end position="210"/>
    </location>
</feature>
<evidence type="ECO:0000256" key="5">
    <source>
        <dbReference type="ARBA" id="ARBA00023136"/>
    </source>
</evidence>
<dbReference type="GO" id="GO:0008758">
    <property type="term" value="F:UDP-2,3-diacylglucosamine hydrolase activity"/>
    <property type="evidence" value="ECO:0007669"/>
    <property type="project" value="TreeGrafter"/>
</dbReference>
<evidence type="ECO:0000313" key="8">
    <source>
        <dbReference type="EMBL" id="PRY53985.1"/>
    </source>
</evidence>
<dbReference type="OrthoDB" id="9802481at2"/>
<keyword evidence="6" id="KW-0464">Manganese</keyword>
<dbReference type="InterPro" id="IPR043461">
    <property type="entry name" value="LpxH-like"/>
</dbReference>
<name>A0A2T0U7U1_9SPHI</name>
<proteinExistence type="predicted"/>
<dbReference type="GO" id="GO:0009245">
    <property type="term" value="P:lipid A biosynthetic process"/>
    <property type="evidence" value="ECO:0007669"/>
    <property type="project" value="TreeGrafter"/>
</dbReference>
<keyword evidence="5" id="KW-0472">Membrane</keyword>
<evidence type="ECO:0000256" key="3">
    <source>
        <dbReference type="ARBA" id="ARBA00022723"/>
    </source>
</evidence>
<keyword evidence="1" id="KW-1003">Cell membrane</keyword>
<dbReference type="InterPro" id="IPR029052">
    <property type="entry name" value="Metallo-depent_PP-like"/>
</dbReference>
<keyword evidence="9" id="KW-1185">Reference proteome</keyword>
<accession>A0A2T0U7U1</accession>
<evidence type="ECO:0000313" key="9">
    <source>
        <dbReference type="Proteomes" id="UP000238034"/>
    </source>
</evidence>
<keyword evidence="3" id="KW-0479">Metal-binding</keyword>
<sequence>MSLRNKFYFASDFHLGTAHYAQSREREDRIVRWLDFIKEDAAELYLVGDIFDFWFEYKHAVPKGYVRFLGKLAELSDLGVKIIMFKGNHDMWMFGYLKQEIGVDIISDDLVIEKSGKRFYIHHGDGLGPGDRKYKILKQIFRSSLCQWLFARVHPNLGIGIARAWSGHSRIAGAKKETFLHEQHEWLVQYSKEVLQKEHFDYFVFGHRHLPLDITLSAASRYVNLGEWINYNTYAVFDGNDLSLCYFEKEA</sequence>
<dbReference type="AlphaFoldDB" id="A0A2T0U7U1"/>
<dbReference type="InterPro" id="IPR004843">
    <property type="entry name" value="Calcineurin-like_PHP"/>
</dbReference>
<reference evidence="8 9" key="1">
    <citation type="submission" date="2018-03" db="EMBL/GenBank/DDBJ databases">
        <title>Genomic Encyclopedia of Type Strains, Phase III (KMG-III): the genomes of soil and plant-associated and newly described type strains.</title>
        <authorList>
            <person name="Whitman W."/>
        </authorList>
    </citation>
    <scope>NUCLEOTIDE SEQUENCE [LARGE SCALE GENOMIC DNA]</scope>
    <source>
        <strain evidence="8 9">CGMCC 1.9313</strain>
    </source>
</reference>
<evidence type="ECO:0000256" key="6">
    <source>
        <dbReference type="ARBA" id="ARBA00023211"/>
    </source>
</evidence>
<dbReference type="Gene3D" id="3.60.21.10">
    <property type="match status" value="1"/>
</dbReference>
<gene>
    <name evidence="8" type="ORF">B0I27_103458</name>
</gene>